<evidence type="ECO:0000256" key="3">
    <source>
        <dbReference type="ARBA" id="ARBA00022592"/>
    </source>
</evidence>
<keyword evidence="3 7" id="KW-0592">Phosphate transport</keyword>
<evidence type="ECO:0000256" key="6">
    <source>
        <dbReference type="ARBA" id="ARBA00023136"/>
    </source>
</evidence>
<evidence type="ECO:0000256" key="7">
    <source>
        <dbReference type="RuleBase" id="RU363058"/>
    </source>
</evidence>
<feature type="transmembrane region" description="Helical" evidence="7">
    <location>
        <begin position="50"/>
        <end position="68"/>
    </location>
</feature>
<dbReference type="PANTHER" id="PTHR11101:SF94">
    <property type="entry name" value="PHOSPHATE TRANSPORTER"/>
    <property type="match status" value="1"/>
</dbReference>
<feature type="transmembrane region" description="Helical" evidence="7">
    <location>
        <begin position="233"/>
        <end position="255"/>
    </location>
</feature>
<feature type="transmembrane region" description="Helical" evidence="7">
    <location>
        <begin position="421"/>
        <end position="440"/>
    </location>
</feature>
<evidence type="ECO:0000256" key="5">
    <source>
        <dbReference type="ARBA" id="ARBA00022989"/>
    </source>
</evidence>
<feature type="transmembrane region" description="Helical" evidence="7">
    <location>
        <begin position="89"/>
        <end position="107"/>
    </location>
</feature>
<comment type="caution">
    <text evidence="8">The sequence shown here is derived from an EMBL/GenBank/DDBJ whole genome shotgun (WGS) entry which is preliminary data.</text>
</comment>
<dbReference type="Proteomes" id="UP000077202">
    <property type="component" value="Unassembled WGS sequence"/>
</dbReference>
<sequence length="547" mass="59570">MANPLMEEYLWLVVVGAFLAFSFGWGTGANDVANAFGTSVGSKTLTLKQAVIIAAIFEFAGAMLLGRVSTNTVASGIADIQSFENHPEAYAYGMVCALLVGSIWLIVTSYYGLNVSSTHTIIGGIIGFSLVWDGADAIKWAEKDPNSFPPYKGVIAIILAWFVSPLLTGGVAAFIFWAVRSIVLRRENAYELAFYTLPPFVLLTTWVNIYFVLTKGARKALRNDNSWSDGKAAWVSMVIAVAFTLISIFVGIPLLKKMARRRFDSDGRPIGPTPEGNETFETEFERNVESVSAVNSKRYAENGINHDLEEIPLDNKRVHDRGAPIEPVSMAWIERARKAATHGVNVDIHKSVKEDEVLDAMHENAERFEPRVEYAFSYLQVFSAICVIFAHGAGEVGYMAGPMAAIWDVYQKGVLEDTVRAEVWIILIAATGLVIGLATYGYNVTRAMGVKLAKITPTRGFSAELATAFVIMIASQYGLPTSSSQCITGAIIGVGILEGSDGVNWSQFLKQFASWVATLFVIGLFTAVVFAQGVYAPSKFHAGEHFS</sequence>
<feature type="transmembrane region" description="Helical" evidence="7">
    <location>
        <begin position="376"/>
        <end position="401"/>
    </location>
</feature>
<dbReference type="PANTHER" id="PTHR11101">
    <property type="entry name" value="PHOSPHATE TRANSPORTER"/>
    <property type="match status" value="1"/>
</dbReference>
<organism evidence="8 9">
    <name type="scientific">Marchantia polymorpha subsp. ruderalis</name>
    <dbReference type="NCBI Taxonomy" id="1480154"/>
    <lineage>
        <taxon>Eukaryota</taxon>
        <taxon>Viridiplantae</taxon>
        <taxon>Streptophyta</taxon>
        <taxon>Embryophyta</taxon>
        <taxon>Marchantiophyta</taxon>
        <taxon>Marchantiopsida</taxon>
        <taxon>Marchantiidae</taxon>
        <taxon>Marchantiales</taxon>
        <taxon>Marchantiaceae</taxon>
        <taxon>Marchantia</taxon>
    </lineage>
</organism>
<keyword evidence="5 7" id="KW-1133">Transmembrane helix</keyword>
<dbReference type="AlphaFoldDB" id="A0A176WSR1"/>
<dbReference type="InterPro" id="IPR001204">
    <property type="entry name" value="Phos_transporter"/>
</dbReference>
<proteinExistence type="inferred from homology"/>
<evidence type="ECO:0000256" key="1">
    <source>
        <dbReference type="ARBA" id="ARBA00004141"/>
    </source>
</evidence>
<keyword evidence="4 7" id="KW-0812">Transmembrane</keyword>
<dbReference type="GO" id="GO:0016020">
    <property type="term" value="C:membrane"/>
    <property type="evidence" value="ECO:0007669"/>
    <property type="project" value="UniProtKB-SubCell"/>
</dbReference>
<dbReference type="GO" id="GO:0005315">
    <property type="term" value="F:phosphate transmembrane transporter activity"/>
    <property type="evidence" value="ECO:0007669"/>
    <property type="project" value="InterPro"/>
</dbReference>
<gene>
    <name evidence="8" type="ORF">AXG93_4346s1090</name>
</gene>
<accession>A0A176WSR1</accession>
<reference evidence="8" key="1">
    <citation type="submission" date="2016-03" db="EMBL/GenBank/DDBJ databases">
        <title>Mechanisms controlling the formation of the plant cell surface in tip-growing cells are functionally conserved among land plants.</title>
        <authorList>
            <person name="Honkanen S."/>
            <person name="Jones V.A."/>
            <person name="Morieri G."/>
            <person name="Champion C."/>
            <person name="Hetherington A.J."/>
            <person name="Kelly S."/>
            <person name="Saint-Marcoux D."/>
            <person name="Proust H."/>
            <person name="Prescott H."/>
            <person name="Dolan L."/>
        </authorList>
    </citation>
    <scope>NUCLEOTIDE SEQUENCE [LARGE SCALE GENOMIC DNA]</scope>
    <source>
        <tissue evidence="8">Whole gametophyte</tissue>
    </source>
</reference>
<comment type="function">
    <text evidence="7">Sodium-phosphate symporter.</text>
</comment>
<keyword evidence="6 7" id="KW-0472">Membrane</keyword>
<keyword evidence="2 7" id="KW-0813">Transport</keyword>
<feature type="transmembrane region" description="Helical" evidence="7">
    <location>
        <begin position="154"/>
        <end position="180"/>
    </location>
</feature>
<feature type="transmembrane region" description="Helical" evidence="7">
    <location>
        <begin position="192"/>
        <end position="213"/>
    </location>
</feature>
<evidence type="ECO:0000256" key="2">
    <source>
        <dbReference type="ARBA" id="ARBA00022448"/>
    </source>
</evidence>
<dbReference type="EMBL" id="LVLJ01000053">
    <property type="protein sequence ID" value="OAE35864.1"/>
    <property type="molecule type" value="Genomic_DNA"/>
</dbReference>
<comment type="similarity">
    <text evidence="7">Belongs to the inorganic phosphate transporter (PiT) (TC 2.A.20) family.</text>
</comment>
<comment type="subcellular location">
    <subcellularLocation>
        <location evidence="1 7">Membrane</location>
        <topology evidence="1 7">Multi-pass membrane protein</topology>
    </subcellularLocation>
</comment>
<dbReference type="Pfam" id="PF01384">
    <property type="entry name" value="PHO4"/>
    <property type="match status" value="1"/>
</dbReference>
<keyword evidence="9" id="KW-1185">Reference proteome</keyword>
<dbReference type="GO" id="GO:0035435">
    <property type="term" value="P:phosphate ion transmembrane transport"/>
    <property type="evidence" value="ECO:0007669"/>
    <property type="project" value="TreeGrafter"/>
</dbReference>
<evidence type="ECO:0000313" key="8">
    <source>
        <dbReference type="EMBL" id="OAE35864.1"/>
    </source>
</evidence>
<name>A0A176WSR1_MARPO</name>
<feature type="transmembrane region" description="Helical" evidence="7">
    <location>
        <begin position="512"/>
        <end position="531"/>
    </location>
</feature>
<evidence type="ECO:0000313" key="9">
    <source>
        <dbReference type="Proteomes" id="UP000077202"/>
    </source>
</evidence>
<protein>
    <recommendedName>
        <fullName evidence="7">Phosphate transporter</fullName>
    </recommendedName>
</protein>
<evidence type="ECO:0000256" key="4">
    <source>
        <dbReference type="ARBA" id="ARBA00022692"/>
    </source>
</evidence>